<dbReference type="GO" id="GO:0043531">
    <property type="term" value="F:ADP binding"/>
    <property type="evidence" value="ECO:0007669"/>
    <property type="project" value="InterPro"/>
</dbReference>
<dbReference type="GO" id="GO:0009626">
    <property type="term" value="P:plant-type hypersensitive response"/>
    <property type="evidence" value="ECO:0007669"/>
    <property type="project" value="UniProtKB-ARBA"/>
</dbReference>
<keyword evidence="6" id="KW-0067">ATP-binding</keyword>
<dbReference type="GO" id="GO:0002758">
    <property type="term" value="P:innate immune response-activating signaling pathway"/>
    <property type="evidence" value="ECO:0007669"/>
    <property type="project" value="UniProtKB-ARBA"/>
</dbReference>
<dbReference type="EMBL" id="JACEFO010002394">
    <property type="protein sequence ID" value="KAF8661598.1"/>
    <property type="molecule type" value="Genomic_DNA"/>
</dbReference>
<dbReference type="Gene3D" id="1.10.10.10">
    <property type="entry name" value="Winged helix-like DNA-binding domain superfamily/Winged helix DNA-binding domain"/>
    <property type="match status" value="1"/>
</dbReference>
<dbReference type="InterPro" id="IPR003591">
    <property type="entry name" value="Leu-rich_rpt_typical-subtyp"/>
</dbReference>
<dbReference type="Gene3D" id="3.80.10.10">
    <property type="entry name" value="Ribonuclease Inhibitor"/>
    <property type="match status" value="4"/>
</dbReference>
<evidence type="ECO:0000259" key="10">
    <source>
        <dbReference type="Pfam" id="PF23559"/>
    </source>
</evidence>
<dbReference type="Pfam" id="PF25019">
    <property type="entry name" value="LRR_R13L1-DRL21"/>
    <property type="match status" value="1"/>
</dbReference>
<evidence type="ECO:0000256" key="7">
    <source>
        <dbReference type="ARBA" id="ARBA00023054"/>
    </source>
</evidence>
<dbReference type="FunFam" id="1.10.10.10:FF:000322">
    <property type="entry name" value="Probable disease resistance protein At1g63360"/>
    <property type="match status" value="1"/>
</dbReference>
<keyword evidence="5" id="KW-0611">Plant defense</keyword>
<dbReference type="PANTHER" id="PTHR36766:SF39">
    <property type="entry name" value="DISEASE RESISTANCE PROTEIN RGA3"/>
    <property type="match status" value="1"/>
</dbReference>
<dbReference type="GO" id="GO:0042742">
    <property type="term" value="P:defense response to bacterium"/>
    <property type="evidence" value="ECO:0007669"/>
    <property type="project" value="UniProtKB-ARBA"/>
</dbReference>
<dbReference type="OrthoDB" id="2018313at2759"/>
<evidence type="ECO:0000256" key="5">
    <source>
        <dbReference type="ARBA" id="ARBA00022821"/>
    </source>
</evidence>
<dbReference type="Pfam" id="PF23559">
    <property type="entry name" value="WHD_DRP"/>
    <property type="match status" value="1"/>
</dbReference>
<evidence type="ECO:0000259" key="8">
    <source>
        <dbReference type="Pfam" id="PF00931"/>
    </source>
</evidence>
<dbReference type="Gene3D" id="1.10.8.430">
    <property type="entry name" value="Helical domain of apoptotic protease-activating factors"/>
    <property type="match status" value="1"/>
</dbReference>
<evidence type="ECO:0000313" key="14">
    <source>
        <dbReference type="Proteomes" id="UP000636709"/>
    </source>
</evidence>
<feature type="domain" description="NB-ARC" evidence="8">
    <location>
        <begin position="181"/>
        <end position="342"/>
    </location>
</feature>
<keyword evidence="7" id="KW-0175">Coiled coil</keyword>
<dbReference type="InterPro" id="IPR002182">
    <property type="entry name" value="NB-ARC"/>
</dbReference>
<dbReference type="InterPro" id="IPR036388">
    <property type="entry name" value="WH-like_DNA-bd_sf"/>
</dbReference>
<evidence type="ECO:0000259" key="11">
    <source>
        <dbReference type="Pfam" id="PF23598"/>
    </source>
</evidence>
<dbReference type="InterPro" id="IPR042197">
    <property type="entry name" value="Apaf_helical"/>
</dbReference>
<dbReference type="InterPro" id="IPR001611">
    <property type="entry name" value="Leu-rich_rpt"/>
</dbReference>
<dbReference type="GO" id="GO:0005524">
    <property type="term" value="F:ATP binding"/>
    <property type="evidence" value="ECO:0007669"/>
    <property type="project" value="UniProtKB-KW"/>
</dbReference>
<sequence length="1293" mass="145419">MAEGVLASSIIKEVLAKIGLAIWAELALLWSFRDDLKAMERDLATILDVLFDAEKRDGGSDRDRAVRDWLRRLKDVAHDIDDFLDECQTDLSVSRQQRENNTCGIATNLCFVRSLTMAHRLRSLRRKLDTVVAGRDRLGLIPWIYPPALPPAPPSQETISMVDESKTVGRTADKEKLMRLVLDAASDEDVSVIPIVGFGGLGKTTLAQLVFNDLRASDEVFDPRIWVSMSVGSSIRTLVKPIVSATKEKCDIDNLDAVANLLSRTFTGKKYLLVLDDVWSESQDEWDKLRMLLKDGKRGSKIIVTTRSKKVAMMVRTVPPFVLKGLSDDDCWELFRCRAFEEGEEALHPKLVNMGREIVQKCGGVPLAAKALGSMLRFNRSEQSWGAVKDSAIWQMQKEKTILPSLKLSYDQMPPNLKQCFAYCSVFPKNHEFDRDKLIQQWIALGFVEPAEHANQSLFDTANDYFEHLLWMSFLQEVEELDLSKKELEEDGNVKYKIHHLVHDLAQSVAGDEVQARNFSQDNSHSEVCRYVSLNADMGSPEILRSMLRKVRAFHSWGYDLDINLVLHARRLRVLNLRGSPITEMPQSVGKLKHLRYLDISSSPIETLPDSISSLHNLHTLHLSNCSDLCVLPVSTCNLQNLETLNISASSIRTLPDSIGHLKCLRNLNMSFCHFLETLPNSIGGLQILQTLNFKGCGKLDSLPDDICNLKKLRYLTLSQCGILQSLPTNMGKLSNLLHLNLSQCNDLKSIPESICLITGLHTLNMSHCSSLSEIPVSIGGLKELQFLILSHHSSSLSLPISTGHLPNLQTLDLSWNIGLEELPVSIGNLRNLKILVLFQCWSLCRLPDSISNLLMLESLNLVGCEQLTKLPDGIISLRNLKHLRNDQCQTLDRLPHGFGQWTKLETLSLLIIGDIHSNIAELENLNVLTGELRIECRSHKKDLATDAKRANLRIKRKLSSLTLSWTGSCFCEDATSVETFLEVLEPPENLEVLEIDGYRGTKFPSWMMEGMELLLPNLVSLILSNIHDCNYLPPLGHLPYLQSLQFHHITGVRSMGSDDIPVKRNKSTLYQSLKELHFEDMPNLTIWPTSSAMDHKDNKSELFMFPVLKTVTVTDCPKLRPLPCLPDAIADLSVSNSSQMLSSTSGMISRPSSSVPASLLRRLWIKSCHVSSDEWTLLQYRPKLEDLVIEYCRMLHVLPVAIRYLGNLRSLKILDCTELEALPEWLGELVTLESLEISFCPKLVSLPKGLQRLTILKELTITGCSSVLSDRCTKDTGRDWFKIRHVPNIVVA</sequence>
<feature type="domain" description="Disease resistance R13L4/SHOC-2-like LRR" evidence="11">
    <location>
        <begin position="571"/>
        <end position="671"/>
    </location>
</feature>
<dbReference type="SUPFAM" id="SSF52540">
    <property type="entry name" value="P-loop containing nucleoside triphosphate hydrolases"/>
    <property type="match status" value="1"/>
</dbReference>
<dbReference type="InterPro" id="IPR027417">
    <property type="entry name" value="P-loop_NTPase"/>
</dbReference>
<organism evidence="13 14">
    <name type="scientific">Digitaria exilis</name>
    <dbReference type="NCBI Taxonomy" id="1010633"/>
    <lineage>
        <taxon>Eukaryota</taxon>
        <taxon>Viridiplantae</taxon>
        <taxon>Streptophyta</taxon>
        <taxon>Embryophyta</taxon>
        <taxon>Tracheophyta</taxon>
        <taxon>Spermatophyta</taxon>
        <taxon>Magnoliopsida</taxon>
        <taxon>Liliopsida</taxon>
        <taxon>Poales</taxon>
        <taxon>Poaceae</taxon>
        <taxon>PACMAD clade</taxon>
        <taxon>Panicoideae</taxon>
        <taxon>Panicodae</taxon>
        <taxon>Paniceae</taxon>
        <taxon>Anthephorinae</taxon>
        <taxon>Digitaria</taxon>
    </lineage>
</organism>
<feature type="domain" description="Disease resistance protein winged helix" evidence="10">
    <location>
        <begin position="426"/>
        <end position="506"/>
    </location>
</feature>
<dbReference type="PROSITE" id="PS51450">
    <property type="entry name" value="LRR"/>
    <property type="match status" value="1"/>
</dbReference>
<dbReference type="Gene3D" id="3.40.50.300">
    <property type="entry name" value="P-loop containing nucleotide triphosphate hydrolases"/>
    <property type="match status" value="1"/>
</dbReference>
<keyword evidence="14" id="KW-1185">Reference proteome</keyword>
<dbReference type="InterPro" id="IPR058922">
    <property type="entry name" value="WHD_DRP"/>
</dbReference>
<dbReference type="PANTHER" id="PTHR36766">
    <property type="entry name" value="PLANT BROAD-SPECTRUM MILDEW RESISTANCE PROTEIN RPW8"/>
    <property type="match status" value="1"/>
</dbReference>
<dbReference type="SUPFAM" id="SSF52058">
    <property type="entry name" value="L domain-like"/>
    <property type="match status" value="2"/>
</dbReference>
<dbReference type="InterPro" id="IPR055414">
    <property type="entry name" value="LRR_R13L4/SHOC2-like"/>
</dbReference>
<evidence type="ECO:0000259" key="9">
    <source>
        <dbReference type="Pfam" id="PF18052"/>
    </source>
</evidence>
<evidence type="ECO:0000256" key="2">
    <source>
        <dbReference type="ARBA" id="ARBA00022614"/>
    </source>
</evidence>
<keyword evidence="3" id="KW-0677">Repeat</keyword>
<evidence type="ECO:0000256" key="6">
    <source>
        <dbReference type="ARBA" id="ARBA00022840"/>
    </source>
</evidence>
<evidence type="ECO:0000313" key="13">
    <source>
        <dbReference type="EMBL" id="KAF8661598.1"/>
    </source>
</evidence>
<keyword evidence="2" id="KW-0433">Leucine-rich repeat</keyword>
<dbReference type="InterPro" id="IPR041118">
    <property type="entry name" value="Rx_N"/>
</dbReference>
<feature type="domain" description="Disease resistance R13L4/SHOC-2-like LRR" evidence="11">
    <location>
        <begin position="692"/>
        <end position="793"/>
    </location>
</feature>
<reference evidence="13" key="1">
    <citation type="submission" date="2020-07" db="EMBL/GenBank/DDBJ databases">
        <title>Genome sequence and genetic diversity analysis of an under-domesticated orphan crop, white fonio (Digitaria exilis).</title>
        <authorList>
            <person name="Bennetzen J.L."/>
            <person name="Chen S."/>
            <person name="Ma X."/>
            <person name="Wang X."/>
            <person name="Yssel A.E.J."/>
            <person name="Chaluvadi S.R."/>
            <person name="Johnson M."/>
            <person name="Gangashetty P."/>
            <person name="Hamidou F."/>
            <person name="Sanogo M.D."/>
            <person name="Zwaenepoel A."/>
            <person name="Wallace J."/>
            <person name="Van De Peer Y."/>
            <person name="Van Deynze A."/>
        </authorList>
    </citation>
    <scope>NUCLEOTIDE SEQUENCE</scope>
    <source>
        <tissue evidence="13">Leaves</tissue>
    </source>
</reference>
<dbReference type="FunFam" id="3.40.50.300:FF:001091">
    <property type="entry name" value="Probable disease resistance protein At1g61300"/>
    <property type="match status" value="1"/>
</dbReference>
<accession>A0A835ALN0</accession>
<dbReference type="Pfam" id="PF23598">
    <property type="entry name" value="LRR_14"/>
    <property type="match status" value="2"/>
</dbReference>
<evidence type="ECO:0000256" key="1">
    <source>
        <dbReference type="ARBA" id="ARBA00008894"/>
    </source>
</evidence>
<dbReference type="InterPro" id="IPR056789">
    <property type="entry name" value="LRR_R13L1-DRL21"/>
</dbReference>
<dbReference type="Pfam" id="PF18052">
    <property type="entry name" value="Rx_N"/>
    <property type="match status" value="1"/>
</dbReference>
<evidence type="ECO:0000256" key="3">
    <source>
        <dbReference type="ARBA" id="ARBA00022737"/>
    </source>
</evidence>
<keyword evidence="4" id="KW-0547">Nucleotide-binding</keyword>
<feature type="domain" description="Disease resistance N-terminal" evidence="9">
    <location>
        <begin position="11"/>
        <end position="98"/>
    </location>
</feature>
<proteinExistence type="inferred from homology"/>
<comment type="similarity">
    <text evidence="1">Belongs to the disease resistance NB-LRR family.</text>
</comment>
<dbReference type="Proteomes" id="UP000636709">
    <property type="component" value="Unassembled WGS sequence"/>
</dbReference>
<evidence type="ECO:0000256" key="4">
    <source>
        <dbReference type="ARBA" id="ARBA00022741"/>
    </source>
</evidence>
<dbReference type="PRINTS" id="PR00364">
    <property type="entry name" value="DISEASERSIST"/>
</dbReference>
<dbReference type="Gene3D" id="1.20.5.4130">
    <property type="match status" value="1"/>
</dbReference>
<protein>
    <recommendedName>
        <fullName evidence="15">Disease resistance protein RGA3</fullName>
    </recommendedName>
</protein>
<gene>
    <name evidence="13" type="ORF">HU200_057020</name>
</gene>
<dbReference type="Pfam" id="PF00931">
    <property type="entry name" value="NB-ARC"/>
    <property type="match status" value="1"/>
</dbReference>
<comment type="caution">
    <text evidence="13">The sequence shown here is derived from an EMBL/GenBank/DDBJ whole genome shotgun (WGS) entry which is preliminary data.</text>
</comment>
<feature type="domain" description="R13L1/DRL21-like LRR repeat region" evidence="12">
    <location>
        <begin position="920"/>
        <end position="1049"/>
    </location>
</feature>
<evidence type="ECO:0008006" key="15">
    <source>
        <dbReference type="Google" id="ProtNLM"/>
    </source>
</evidence>
<name>A0A835ALN0_9POAL</name>
<evidence type="ECO:0000259" key="12">
    <source>
        <dbReference type="Pfam" id="PF25019"/>
    </source>
</evidence>
<dbReference type="InterPro" id="IPR032675">
    <property type="entry name" value="LRR_dom_sf"/>
</dbReference>
<dbReference type="SMART" id="SM00369">
    <property type="entry name" value="LRR_TYP"/>
    <property type="match status" value="6"/>
</dbReference>